<dbReference type="OrthoDB" id="203440at2759"/>
<reference evidence="2" key="1">
    <citation type="submission" date="2016-06" db="EMBL/GenBank/DDBJ databases">
        <authorList>
            <person name="Cuomo C."/>
            <person name="Litvintseva A."/>
            <person name="Heitman J."/>
            <person name="Chen Y."/>
            <person name="Sun S."/>
            <person name="Springer D."/>
            <person name="Dromer F."/>
            <person name="Young S."/>
            <person name="Zeng Q."/>
            <person name="Chapman S."/>
            <person name="Gujja S."/>
            <person name="Saif S."/>
            <person name="Birren B."/>
        </authorList>
    </citation>
    <scope>NUCLEOTIDE SEQUENCE</scope>
    <source>
        <strain evidence="2">CBS 7841</strain>
    </source>
</reference>
<keyword evidence="3" id="KW-1185">Reference proteome</keyword>
<protein>
    <submittedName>
        <fullName evidence="2">Uncharacterized protein</fullName>
    </submittedName>
</protein>
<dbReference type="AlphaFoldDB" id="A0A1E3IK64"/>
<dbReference type="GeneID" id="91085342"/>
<evidence type="ECO:0000313" key="2">
    <source>
        <dbReference type="EMBL" id="WVN85970.1"/>
    </source>
</evidence>
<evidence type="ECO:0000256" key="1">
    <source>
        <dbReference type="SAM" id="MobiDB-lite"/>
    </source>
</evidence>
<dbReference type="PANTHER" id="PTHR13237:SF9">
    <property type="entry name" value="NEUROGUIDIN"/>
    <property type="match status" value="1"/>
</dbReference>
<dbReference type="VEuPathDB" id="FungiDB:L203_02403"/>
<dbReference type="PANTHER" id="PTHR13237">
    <property type="entry name" value="SOMETHING ABOUT SILENCING PROTEIN 10-RELATED"/>
    <property type="match status" value="1"/>
</dbReference>
<dbReference type="Proteomes" id="UP000094043">
    <property type="component" value="Chromosome 1"/>
</dbReference>
<accession>A0A1E3IK64</accession>
<dbReference type="Pfam" id="PF04000">
    <property type="entry name" value="Sas10_Utp3"/>
    <property type="match status" value="1"/>
</dbReference>
<name>A0A1E3IK64_9TREE</name>
<dbReference type="InterPro" id="IPR007146">
    <property type="entry name" value="Sas10/Utp3/C1D"/>
</dbReference>
<feature type="region of interest" description="Disordered" evidence="1">
    <location>
        <begin position="340"/>
        <end position="386"/>
    </location>
</feature>
<organism evidence="2 3">
    <name type="scientific">Cryptococcus depauperatus CBS 7841</name>
    <dbReference type="NCBI Taxonomy" id="1295531"/>
    <lineage>
        <taxon>Eukaryota</taxon>
        <taxon>Fungi</taxon>
        <taxon>Dikarya</taxon>
        <taxon>Basidiomycota</taxon>
        <taxon>Agaricomycotina</taxon>
        <taxon>Tremellomycetes</taxon>
        <taxon>Tremellales</taxon>
        <taxon>Cryptococcaceae</taxon>
        <taxon>Cryptococcus</taxon>
    </lineage>
</organism>
<evidence type="ECO:0000313" key="3">
    <source>
        <dbReference type="Proteomes" id="UP000094043"/>
    </source>
</evidence>
<dbReference type="GO" id="GO:0000462">
    <property type="term" value="P:maturation of SSU-rRNA from tricistronic rRNA transcript (SSU-rRNA, 5.8S rRNA, LSU-rRNA)"/>
    <property type="evidence" value="ECO:0007669"/>
    <property type="project" value="TreeGrafter"/>
</dbReference>
<gene>
    <name evidence="2" type="ORF">L203_101128</name>
</gene>
<dbReference type="GO" id="GO:0032040">
    <property type="term" value="C:small-subunit processome"/>
    <property type="evidence" value="ECO:0007669"/>
    <property type="project" value="TreeGrafter"/>
</dbReference>
<sequence>MENDAEVVSSSEDVLKLFETVQTAIDATISSSHSLLNKVEKHDPTLSFDNGLSLLNLRPHILLSSLHHLVILLALRLTGFCPATNPSLSSSLTTPFANPRSRPQITQDIALTEIAGELIMNQEVMEKVRGLESKLEYQIKKLVGLAEAEEKRGKEIVENAEEDPLSFRPNLSAIVSRNEPKAIVEKYVAASDGGEDNEEQKSGVYRPPRVAAMPYNESSVTRRERERRAPALLGEFAATMDNTPLLESTTGLSVRPVMSASVKHSNSVSAKRAAELKRIQDFEEENMTRLVTSKREAKRRREDEEALAMGFGVGPSRGRRGRNGLEAELEGVLGERGDKGVWDNVGGKFGQRGDALERGRKRISTSGLGSGKPKKAKFERELKRRK</sequence>
<dbReference type="EMBL" id="CP143784">
    <property type="protein sequence ID" value="WVN85970.1"/>
    <property type="molecule type" value="Genomic_DNA"/>
</dbReference>
<reference evidence="2" key="2">
    <citation type="journal article" date="2022" name="Elife">
        <title>Obligate sexual reproduction of a homothallic fungus closely related to the Cryptococcus pathogenic species complex.</title>
        <authorList>
            <person name="Passer A.R."/>
            <person name="Clancey S.A."/>
            <person name="Shea T."/>
            <person name="David-Palma M."/>
            <person name="Averette A.F."/>
            <person name="Boekhout T."/>
            <person name="Porcel B.M."/>
            <person name="Nowrousian M."/>
            <person name="Cuomo C.A."/>
            <person name="Sun S."/>
            <person name="Heitman J."/>
            <person name="Coelho M.A."/>
        </authorList>
    </citation>
    <scope>NUCLEOTIDE SEQUENCE</scope>
    <source>
        <strain evidence="2">CBS 7841</strain>
    </source>
</reference>
<proteinExistence type="predicted"/>
<dbReference type="KEGG" id="cdep:91085342"/>
<dbReference type="RefSeq" id="XP_066066670.1">
    <property type="nucleotide sequence ID" value="XM_066210573.1"/>
</dbReference>
<reference evidence="2" key="3">
    <citation type="submission" date="2024-01" db="EMBL/GenBank/DDBJ databases">
        <authorList>
            <person name="Coelho M.A."/>
            <person name="David-Palma M."/>
            <person name="Shea T."/>
            <person name="Sun S."/>
            <person name="Cuomo C.A."/>
            <person name="Heitman J."/>
        </authorList>
    </citation>
    <scope>NUCLEOTIDE SEQUENCE</scope>
    <source>
        <strain evidence="2">CBS 7841</strain>
    </source>
</reference>
<feature type="compositionally biased region" description="Basic and acidic residues" evidence="1">
    <location>
        <begin position="376"/>
        <end position="386"/>
    </location>
</feature>